<keyword evidence="2" id="KW-1185">Reference proteome</keyword>
<comment type="caution">
    <text evidence="1">The sequence shown here is derived from an EMBL/GenBank/DDBJ whole genome shotgun (WGS) entry which is preliminary data.</text>
</comment>
<proteinExistence type="predicted"/>
<sequence>MGSCVSKRGESSQELDPFAARDESSQTSDLSSDYASHWSGLISESFYFSNFSKKKVDASLLAYVTNEAKIKHLSRSKAERRSISLHNSISQASQWRTLDSPPLSPQLKEIGDHMADEMQQLPQVRFIDMRSHSLEKILIDSPVASHVDPIHAPLARHLPHHGVDLNSGELSIFEAESYFKESEPFSRAAAGGVTVPMAVADLGESASIYLSDSDREKESSLLSECCTFNLSESVHELSSNKLTNLLAGKGDAYLPFVLHRGEEVNKNKSNDLDFYLDICSESVKLPNANDLAMDVAMCSNVLNKLKRTDDELSVRISSKAPLSSVYRQMRDPGGGVFWSYGDDTRSSVSSLELKTASSADNQLYSTKSDSPTANSQDEDIPRLSCTDSLPFHLPNLKATLSLGNDIVYPPRSISFRRIFAPSLSSIPYLEDAHVLHPSTNDATARIRRISQH</sequence>
<gene>
    <name evidence="1" type="ORF">O6H91_13G044700</name>
</gene>
<name>A0ACC2BU70_DIPCM</name>
<dbReference type="Proteomes" id="UP001162992">
    <property type="component" value="Chromosome 13"/>
</dbReference>
<reference evidence="2" key="1">
    <citation type="journal article" date="2024" name="Proc. Natl. Acad. Sci. U.S.A.">
        <title>Extraordinary preservation of gene collinearity over three hundred million years revealed in homosporous lycophytes.</title>
        <authorList>
            <person name="Li C."/>
            <person name="Wickell D."/>
            <person name="Kuo L.Y."/>
            <person name="Chen X."/>
            <person name="Nie B."/>
            <person name="Liao X."/>
            <person name="Peng D."/>
            <person name="Ji J."/>
            <person name="Jenkins J."/>
            <person name="Williams M."/>
            <person name="Shu S."/>
            <person name="Plott C."/>
            <person name="Barry K."/>
            <person name="Rajasekar S."/>
            <person name="Grimwood J."/>
            <person name="Han X."/>
            <person name="Sun S."/>
            <person name="Hou Z."/>
            <person name="He W."/>
            <person name="Dai G."/>
            <person name="Sun C."/>
            <person name="Schmutz J."/>
            <person name="Leebens-Mack J.H."/>
            <person name="Li F.W."/>
            <person name="Wang L."/>
        </authorList>
    </citation>
    <scope>NUCLEOTIDE SEQUENCE [LARGE SCALE GENOMIC DNA]</scope>
    <source>
        <strain evidence="2">cv. PW_Plant_1</strain>
    </source>
</reference>
<evidence type="ECO:0000313" key="1">
    <source>
        <dbReference type="EMBL" id="KAJ7533351.1"/>
    </source>
</evidence>
<protein>
    <submittedName>
        <fullName evidence="1">Uncharacterized protein</fullName>
    </submittedName>
</protein>
<dbReference type="EMBL" id="CM055104">
    <property type="protein sequence ID" value="KAJ7533351.1"/>
    <property type="molecule type" value="Genomic_DNA"/>
</dbReference>
<accession>A0ACC2BU70</accession>
<organism evidence="1 2">
    <name type="scientific">Diphasiastrum complanatum</name>
    <name type="common">Issler's clubmoss</name>
    <name type="synonym">Lycopodium complanatum</name>
    <dbReference type="NCBI Taxonomy" id="34168"/>
    <lineage>
        <taxon>Eukaryota</taxon>
        <taxon>Viridiplantae</taxon>
        <taxon>Streptophyta</taxon>
        <taxon>Embryophyta</taxon>
        <taxon>Tracheophyta</taxon>
        <taxon>Lycopodiopsida</taxon>
        <taxon>Lycopodiales</taxon>
        <taxon>Lycopodiaceae</taxon>
        <taxon>Lycopodioideae</taxon>
        <taxon>Diphasiastrum</taxon>
    </lineage>
</organism>
<evidence type="ECO:0000313" key="2">
    <source>
        <dbReference type="Proteomes" id="UP001162992"/>
    </source>
</evidence>